<sequence>MIRRLPLPMVPALSALLFLVAPAVGAPSDDDLFFFDDFDGSTLDASKWETAIAVTGIRYMNEVWTMPPADGSYGLATVADSHVTLENSSPTFACPMFPLVWTNHAIPETGNFQLEFRMKYNAPGYWGDGVRIVRMSSPFEPAPGSTQSAKGDYVLMIHQDNVDCKGPQVSLLRHPGTGSPSLPFNTDWHTYTLKYENAKSTLYIDGDYFDGPLPTPRPNCIQLGVGEVGCCADSCDCCGCNWVSYSVDYISVRLLAPTPTTRHTWGELKARYR</sequence>
<feature type="chain" id="PRO_5021701991" description="LamG domain-containing protein" evidence="1">
    <location>
        <begin position="26"/>
        <end position="273"/>
    </location>
</feature>
<evidence type="ECO:0000256" key="1">
    <source>
        <dbReference type="SAM" id="SignalP"/>
    </source>
</evidence>
<gene>
    <name evidence="2" type="ORF">E6K73_04130</name>
</gene>
<feature type="signal peptide" evidence="1">
    <location>
        <begin position="1"/>
        <end position="25"/>
    </location>
</feature>
<organism evidence="2 3">
    <name type="scientific">Eiseniibacteriota bacterium</name>
    <dbReference type="NCBI Taxonomy" id="2212470"/>
    <lineage>
        <taxon>Bacteria</taxon>
        <taxon>Candidatus Eiseniibacteriota</taxon>
    </lineage>
</organism>
<dbReference type="SUPFAM" id="SSF49899">
    <property type="entry name" value="Concanavalin A-like lectins/glucanases"/>
    <property type="match status" value="1"/>
</dbReference>
<proteinExistence type="predicted"/>
<evidence type="ECO:0008006" key="4">
    <source>
        <dbReference type="Google" id="ProtNLM"/>
    </source>
</evidence>
<evidence type="ECO:0000313" key="3">
    <source>
        <dbReference type="Proteomes" id="UP000320184"/>
    </source>
</evidence>
<comment type="caution">
    <text evidence="2">The sequence shown here is derived from an EMBL/GenBank/DDBJ whole genome shotgun (WGS) entry which is preliminary data.</text>
</comment>
<keyword evidence="1" id="KW-0732">Signal</keyword>
<evidence type="ECO:0000313" key="2">
    <source>
        <dbReference type="EMBL" id="TMQ51976.1"/>
    </source>
</evidence>
<dbReference type="AlphaFoldDB" id="A0A538SKS5"/>
<dbReference type="EMBL" id="VBOT01000049">
    <property type="protein sequence ID" value="TMQ51976.1"/>
    <property type="molecule type" value="Genomic_DNA"/>
</dbReference>
<name>A0A538SKS5_UNCEI</name>
<dbReference type="InterPro" id="IPR013320">
    <property type="entry name" value="ConA-like_dom_sf"/>
</dbReference>
<accession>A0A538SKS5</accession>
<protein>
    <recommendedName>
        <fullName evidence="4">LamG domain-containing protein</fullName>
    </recommendedName>
</protein>
<dbReference type="Proteomes" id="UP000320184">
    <property type="component" value="Unassembled WGS sequence"/>
</dbReference>
<dbReference type="Gene3D" id="2.60.120.200">
    <property type="match status" value="1"/>
</dbReference>
<reference evidence="2 3" key="1">
    <citation type="journal article" date="2019" name="Nat. Microbiol.">
        <title>Mediterranean grassland soil C-N compound turnover is dependent on rainfall and depth, and is mediated by genomically divergent microorganisms.</title>
        <authorList>
            <person name="Diamond S."/>
            <person name="Andeer P.F."/>
            <person name="Li Z."/>
            <person name="Crits-Christoph A."/>
            <person name="Burstein D."/>
            <person name="Anantharaman K."/>
            <person name="Lane K.R."/>
            <person name="Thomas B.C."/>
            <person name="Pan C."/>
            <person name="Northen T.R."/>
            <person name="Banfield J.F."/>
        </authorList>
    </citation>
    <scope>NUCLEOTIDE SEQUENCE [LARGE SCALE GENOMIC DNA]</scope>
    <source>
        <strain evidence="2">WS_3</strain>
    </source>
</reference>